<name>A0A0F6IIX0_LEPIR</name>
<dbReference type="EMBL" id="AKWR02000057">
    <property type="protein sequence ID" value="EMJ37995.1"/>
    <property type="molecule type" value="Genomic_DNA"/>
</dbReference>
<evidence type="ECO:0000313" key="1">
    <source>
        <dbReference type="EMBL" id="EMJ37995.1"/>
    </source>
</evidence>
<gene>
    <name evidence="1" type="ORF">LEP1GSC079_1810</name>
</gene>
<proteinExistence type="predicted"/>
<protein>
    <submittedName>
        <fullName evidence="1">Uncharacterized protein</fullName>
    </submittedName>
</protein>
<organism evidence="1 2">
    <name type="scientific">Leptospira interrogans str. FPW1039</name>
    <dbReference type="NCBI Taxonomy" id="1193040"/>
    <lineage>
        <taxon>Bacteria</taxon>
        <taxon>Pseudomonadati</taxon>
        <taxon>Spirochaetota</taxon>
        <taxon>Spirochaetia</taxon>
        <taxon>Leptospirales</taxon>
        <taxon>Leptospiraceae</taxon>
        <taxon>Leptospira</taxon>
    </lineage>
</organism>
<evidence type="ECO:0000313" key="2">
    <source>
        <dbReference type="Proteomes" id="UP000012164"/>
    </source>
</evidence>
<accession>A0A0F6IIX0</accession>
<sequence length="211" mass="23986">MQEAENKMRSLRATIQHLRVKNPDKPIKIDITGDTGEVQSYLAEQIPTLGVILESLGDPDVIEYSVYIEEKLMRRGTIVINEPEEPKQQIQSISADKTLERMAASMGAMMERGMQQIIEATNSRITLMQEGFKQQIEAQNTHHKNLIEAQSKYFDQSLELALKKQELELKGNETDWVEIVERLTEVVPQLVSNGLDLYNQYQTAKTGGQPQ</sequence>
<reference evidence="1 2" key="1">
    <citation type="submission" date="2013-01" db="EMBL/GenBank/DDBJ databases">
        <authorList>
            <person name="Harkins D.M."/>
            <person name="Durkin A.S."/>
            <person name="Brinkac L.M."/>
            <person name="Haft D.H."/>
            <person name="Selengut J.D."/>
            <person name="Sanka R."/>
            <person name="DePew J."/>
            <person name="Purushe J."/>
            <person name="Peacock S.J."/>
            <person name="Thaipadungpanit J."/>
            <person name="Wuthiekanun V.W."/>
            <person name="Day N.P."/>
            <person name="Vinetz J.M."/>
            <person name="Sutton G.G."/>
            <person name="Nierman W.C."/>
            <person name="Fouts D.E."/>
        </authorList>
    </citation>
    <scope>NUCLEOTIDE SEQUENCE [LARGE SCALE GENOMIC DNA]</scope>
    <source>
        <strain evidence="1 2">FPW1039</strain>
    </source>
</reference>
<comment type="caution">
    <text evidence="1">The sequence shown here is derived from an EMBL/GenBank/DDBJ whole genome shotgun (WGS) entry which is preliminary data.</text>
</comment>
<dbReference type="AlphaFoldDB" id="A0A0F6IIX0"/>
<dbReference type="Proteomes" id="UP000012164">
    <property type="component" value="Unassembled WGS sequence"/>
</dbReference>